<gene>
    <name evidence="2" type="ORF">PMAYCL1PPCAC_07892</name>
</gene>
<evidence type="ECO:0000313" key="2">
    <source>
        <dbReference type="EMBL" id="GMR37697.1"/>
    </source>
</evidence>
<dbReference type="Proteomes" id="UP001328107">
    <property type="component" value="Unassembled WGS sequence"/>
</dbReference>
<proteinExistence type="predicted"/>
<comment type="caution">
    <text evidence="2">The sequence shown here is derived from an EMBL/GenBank/DDBJ whole genome shotgun (WGS) entry which is preliminary data.</text>
</comment>
<keyword evidence="1" id="KW-1133">Transmembrane helix</keyword>
<protein>
    <submittedName>
        <fullName evidence="2">Uncharacterized protein</fullName>
    </submittedName>
</protein>
<sequence>VIDITLICAIVALILACIIPMICCYCGCLCTCCFRSTRRKISIEKEKRGNSVHYSIKSNRS</sequence>
<keyword evidence="1" id="KW-0472">Membrane</keyword>
<accession>A0AAN5CC11</accession>
<reference evidence="3" key="1">
    <citation type="submission" date="2022-10" db="EMBL/GenBank/DDBJ databases">
        <title>Genome assembly of Pristionchus species.</title>
        <authorList>
            <person name="Yoshida K."/>
            <person name="Sommer R.J."/>
        </authorList>
    </citation>
    <scope>NUCLEOTIDE SEQUENCE [LARGE SCALE GENOMIC DNA]</scope>
    <source>
        <strain evidence="3">RS5460</strain>
    </source>
</reference>
<dbReference type="AlphaFoldDB" id="A0AAN5CC11"/>
<keyword evidence="3" id="KW-1185">Reference proteome</keyword>
<organism evidence="2 3">
    <name type="scientific">Pristionchus mayeri</name>
    <dbReference type="NCBI Taxonomy" id="1317129"/>
    <lineage>
        <taxon>Eukaryota</taxon>
        <taxon>Metazoa</taxon>
        <taxon>Ecdysozoa</taxon>
        <taxon>Nematoda</taxon>
        <taxon>Chromadorea</taxon>
        <taxon>Rhabditida</taxon>
        <taxon>Rhabditina</taxon>
        <taxon>Diplogasteromorpha</taxon>
        <taxon>Diplogasteroidea</taxon>
        <taxon>Neodiplogasteridae</taxon>
        <taxon>Pristionchus</taxon>
    </lineage>
</organism>
<dbReference type="EMBL" id="BTRK01000002">
    <property type="protein sequence ID" value="GMR37697.1"/>
    <property type="molecule type" value="Genomic_DNA"/>
</dbReference>
<evidence type="ECO:0000313" key="3">
    <source>
        <dbReference type="Proteomes" id="UP001328107"/>
    </source>
</evidence>
<evidence type="ECO:0000256" key="1">
    <source>
        <dbReference type="SAM" id="Phobius"/>
    </source>
</evidence>
<keyword evidence="1" id="KW-0812">Transmembrane</keyword>
<feature type="transmembrane region" description="Helical" evidence="1">
    <location>
        <begin position="6"/>
        <end position="34"/>
    </location>
</feature>
<feature type="non-terminal residue" evidence="2">
    <location>
        <position position="61"/>
    </location>
</feature>
<feature type="non-terminal residue" evidence="2">
    <location>
        <position position="1"/>
    </location>
</feature>
<name>A0AAN5CC11_9BILA</name>